<evidence type="ECO:0000256" key="2">
    <source>
        <dbReference type="ARBA" id="ARBA00004496"/>
    </source>
</evidence>
<dbReference type="GO" id="GO:0046872">
    <property type="term" value="F:metal ion binding"/>
    <property type="evidence" value="ECO:0007669"/>
    <property type="project" value="UniProtKB-KW"/>
</dbReference>
<keyword evidence="11 14" id="KW-0460">Magnesium</keyword>
<evidence type="ECO:0000256" key="3">
    <source>
        <dbReference type="ARBA" id="ARBA00004679"/>
    </source>
</evidence>
<dbReference type="GO" id="GO:0005524">
    <property type="term" value="F:ATP binding"/>
    <property type="evidence" value="ECO:0007669"/>
    <property type="project" value="UniProtKB-UniRule"/>
</dbReference>
<dbReference type="InterPro" id="IPR015912">
    <property type="entry name" value="Phosphofructokinase_CS"/>
</dbReference>
<dbReference type="GO" id="GO:0042802">
    <property type="term" value="F:identical protein binding"/>
    <property type="evidence" value="ECO:0007669"/>
    <property type="project" value="TreeGrafter"/>
</dbReference>
<comment type="similarity">
    <text evidence="14">Belongs to the phosphofructokinase type A (PFKA) family. ATP-dependent PFK group I subfamily. Prokaryotic clade 'B1' sub-subfamily.</text>
</comment>
<dbReference type="NCBIfam" id="NF002872">
    <property type="entry name" value="PRK03202.1"/>
    <property type="match status" value="1"/>
</dbReference>
<dbReference type="GO" id="GO:0006002">
    <property type="term" value="P:fructose 6-phosphate metabolic process"/>
    <property type="evidence" value="ECO:0007669"/>
    <property type="project" value="UniProtKB-UniRule"/>
</dbReference>
<evidence type="ECO:0000259" key="15">
    <source>
        <dbReference type="Pfam" id="PF00365"/>
    </source>
</evidence>
<dbReference type="InterPro" id="IPR022953">
    <property type="entry name" value="ATP_PFK"/>
</dbReference>
<dbReference type="Proteomes" id="UP000018458">
    <property type="component" value="Unassembled WGS sequence"/>
</dbReference>
<feature type="binding site" evidence="14">
    <location>
        <begin position="23"/>
        <end position="27"/>
    </location>
    <ligand>
        <name>ADP</name>
        <dbReference type="ChEBI" id="CHEBI:456216"/>
        <note>allosteric activator; ligand shared between dimeric partners</note>
    </ligand>
</feature>
<feature type="binding site" evidence="14">
    <location>
        <position position="245"/>
    </location>
    <ligand>
        <name>substrate</name>
        <note>ligand shared between dimeric partners</note>
    </ligand>
</feature>
<evidence type="ECO:0000256" key="11">
    <source>
        <dbReference type="ARBA" id="ARBA00022842"/>
    </source>
</evidence>
<dbReference type="eggNOG" id="COG0205">
    <property type="taxonomic scope" value="Bacteria"/>
</dbReference>
<dbReference type="PANTHER" id="PTHR13697">
    <property type="entry name" value="PHOSPHOFRUCTOKINASE"/>
    <property type="match status" value="1"/>
</dbReference>
<feature type="binding site" description="in other chain" evidence="14">
    <location>
        <begin position="187"/>
        <end position="189"/>
    </location>
    <ligand>
        <name>ADP</name>
        <dbReference type="ChEBI" id="CHEBI:456216"/>
        <note>allosteric activator; ligand shared between dimeric partners</note>
    </ligand>
</feature>
<feature type="active site" description="Proton acceptor" evidence="14">
    <location>
        <position position="129"/>
    </location>
</feature>
<evidence type="ECO:0000256" key="5">
    <source>
        <dbReference type="ARBA" id="ARBA00022533"/>
    </source>
</evidence>
<dbReference type="EMBL" id="AEVO01000025">
    <property type="protein sequence ID" value="EFY07645.1"/>
    <property type="molecule type" value="Genomic_DNA"/>
</dbReference>
<evidence type="ECO:0000256" key="14">
    <source>
        <dbReference type="HAMAP-Rule" id="MF_00339"/>
    </source>
</evidence>
<organism evidence="16 17">
    <name type="scientific">Succinatimonas hippei (strain DSM 22608 / JCM 16073 / KCTC 15190 / YIT 12066)</name>
    <dbReference type="NCBI Taxonomy" id="762983"/>
    <lineage>
        <taxon>Bacteria</taxon>
        <taxon>Pseudomonadati</taxon>
        <taxon>Pseudomonadota</taxon>
        <taxon>Gammaproteobacteria</taxon>
        <taxon>Aeromonadales</taxon>
        <taxon>Succinivibrionaceae</taxon>
        <taxon>Succinatimonas</taxon>
    </lineage>
</organism>
<feature type="binding site" description="in other chain" evidence="14">
    <location>
        <begin position="127"/>
        <end position="129"/>
    </location>
    <ligand>
        <name>substrate</name>
        <note>ligand shared between dimeric partners</note>
    </ligand>
</feature>
<evidence type="ECO:0000256" key="4">
    <source>
        <dbReference type="ARBA" id="ARBA00022490"/>
    </source>
</evidence>
<feature type="binding site" evidence="14">
    <location>
        <position position="105"/>
    </location>
    <ligand>
        <name>Mg(2+)</name>
        <dbReference type="ChEBI" id="CHEBI:18420"/>
        <note>catalytic</note>
    </ligand>
</feature>
<dbReference type="OrthoDB" id="9802503at2"/>
<dbReference type="GO" id="GO:0016208">
    <property type="term" value="F:AMP binding"/>
    <property type="evidence" value="ECO:0007669"/>
    <property type="project" value="TreeGrafter"/>
</dbReference>
<comment type="catalytic activity">
    <reaction evidence="13 14">
        <text>beta-D-fructose 6-phosphate + ATP = beta-D-fructose 1,6-bisphosphate + ADP + H(+)</text>
        <dbReference type="Rhea" id="RHEA:16109"/>
        <dbReference type="ChEBI" id="CHEBI:15378"/>
        <dbReference type="ChEBI" id="CHEBI:30616"/>
        <dbReference type="ChEBI" id="CHEBI:32966"/>
        <dbReference type="ChEBI" id="CHEBI:57634"/>
        <dbReference type="ChEBI" id="CHEBI:456216"/>
        <dbReference type="EC" id="2.7.1.11"/>
    </reaction>
</comment>
<evidence type="ECO:0000256" key="7">
    <source>
        <dbReference type="ARBA" id="ARBA00022723"/>
    </source>
</evidence>
<dbReference type="GO" id="GO:0070095">
    <property type="term" value="F:fructose-6-phosphate binding"/>
    <property type="evidence" value="ECO:0007669"/>
    <property type="project" value="TreeGrafter"/>
</dbReference>
<dbReference type="InterPro" id="IPR035966">
    <property type="entry name" value="PKF_sf"/>
</dbReference>
<feature type="binding site" description="in other chain" evidence="14">
    <location>
        <begin position="215"/>
        <end position="217"/>
    </location>
    <ligand>
        <name>ADP</name>
        <dbReference type="ChEBI" id="CHEBI:456216"/>
        <note>allosteric activator; ligand shared between dimeric partners</note>
    </ligand>
</feature>
<evidence type="ECO:0000313" key="17">
    <source>
        <dbReference type="Proteomes" id="UP000018458"/>
    </source>
</evidence>
<comment type="subcellular location">
    <subcellularLocation>
        <location evidence="2 14">Cytoplasm</location>
    </subcellularLocation>
</comment>
<reference evidence="16 17" key="1">
    <citation type="submission" date="2011-01" db="EMBL/GenBank/DDBJ databases">
        <authorList>
            <person name="Weinstock G."/>
            <person name="Sodergren E."/>
            <person name="Clifton S."/>
            <person name="Fulton L."/>
            <person name="Fulton B."/>
            <person name="Courtney L."/>
            <person name="Fronick C."/>
            <person name="Harrison M."/>
            <person name="Strong C."/>
            <person name="Farmer C."/>
            <person name="Delahaunty K."/>
            <person name="Markovic C."/>
            <person name="Hall O."/>
            <person name="Minx P."/>
            <person name="Tomlinson C."/>
            <person name="Mitreva M."/>
            <person name="Hou S."/>
            <person name="Chen J."/>
            <person name="Wollam A."/>
            <person name="Pepin K.H."/>
            <person name="Johnson M."/>
            <person name="Bhonagiri V."/>
            <person name="Zhang X."/>
            <person name="Suruliraj S."/>
            <person name="Warren W."/>
            <person name="Chinwalla A."/>
            <person name="Mardis E.R."/>
            <person name="Wilson R.K."/>
        </authorList>
    </citation>
    <scope>NUCLEOTIDE SEQUENCE [LARGE SCALE GENOMIC DNA]</scope>
    <source>
        <strain evidence="17">DSM 22608 / JCM 16073 / KCTC 15190 / YIT 12066</strain>
    </source>
</reference>
<keyword evidence="9 14" id="KW-0418">Kinase</keyword>
<evidence type="ECO:0000256" key="10">
    <source>
        <dbReference type="ARBA" id="ARBA00022840"/>
    </source>
</evidence>
<keyword evidence="10 14" id="KW-0067">ATP-binding</keyword>
<evidence type="ECO:0000256" key="1">
    <source>
        <dbReference type="ARBA" id="ARBA00001946"/>
    </source>
</evidence>
<gene>
    <name evidence="14 16" type="primary">pfkA</name>
    <name evidence="16" type="ORF">HMPREF9444_00551</name>
</gene>
<dbReference type="GO" id="GO:0005945">
    <property type="term" value="C:6-phosphofructokinase complex"/>
    <property type="evidence" value="ECO:0007669"/>
    <property type="project" value="TreeGrafter"/>
</dbReference>
<keyword evidence="8 14" id="KW-0547">Nucleotide-binding</keyword>
<dbReference type="GO" id="GO:0030388">
    <property type="term" value="P:fructose 1,6-bisphosphate metabolic process"/>
    <property type="evidence" value="ECO:0007669"/>
    <property type="project" value="TreeGrafter"/>
</dbReference>
<comment type="cofactor">
    <cofactor evidence="1 14">
        <name>Mg(2+)</name>
        <dbReference type="ChEBI" id="CHEBI:18420"/>
    </cofactor>
</comment>
<feature type="binding site" evidence="14">
    <location>
        <begin position="74"/>
        <end position="75"/>
    </location>
    <ligand>
        <name>ATP</name>
        <dbReference type="ChEBI" id="CHEBI:30616"/>
    </ligand>
</feature>
<dbReference type="GO" id="GO:0048029">
    <property type="term" value="F:monosaccharide binding"/>
    <property type="evidence" value="ECO:0007669"/>
    <property type="project" value="TreeGrafter"/>
</dbReference>
<keyword evidence="6 14" id="KW-0808">Transferase</keyword>
<feature type="binding site" evidence="14">
    <location>
        <position position="13"/>
    </location>
    <ligand>
        <name>ATP</name>
        <dbReference type="ChEBI" id="CHEBI:30616"/>
    </ligand>
</feature>
<evidence type="ECO:0000256" key="13">
    <source>
        <dbReference type="ARBA" id="ARBA00048070"/>
    </source>
</evidence>
<comment type="caution">
    <text evidence="16">The sequence shown here is derived from an EMBL/GenBank/DDBJ whole genome shotgun (WGS) entry which is preliminary data.</text>
</comment>
<evidence type="ECO:0000256" key="12">
    <source>
        <dbReference type="ARBA" id="ARBA00023152"/>
    </source>
</evidence>
<evidence type="ECO:0000256" key="9">
    <source>
        <dbReference type="ARBA" id="ARBA00022777"/>
    </source>
</evidence>
<dbReference type="PRINTS" id="PR00476">
    <property type="entry name" value="PHFRCTKINASE"/>
</dbReference>
<dbReference type="HAMAP" id="MF_00339">
    <property type="entry name" value="Phosphofructokinase_I_B1"/>
    <property type="match status" value="1"/>
</dbReference>
<dbReference type="Gene3D" id="3.40.50.460">
    <property type="entry name" value="Phosphofructokinase domain"/>
    <property type="match status" value="1"/>
</dbReference>
<proteinExistence type="inferred from homology"/>
<dbReference type="STRING" id="762983.HMPREF9444_00551"/>
<feature type="binding site" description="in other chain" evidence="14">
    <location>
        <position position="156"/>
    </location>
    <ligand>
        <name>ADP</name>
        <dbReference type="ChEBI" id="CHEBI:456216"/>
        <note>allosteric activator; ligand shared between dimeric partners</note>
    </ligand>
</feature>
<evidence type="ECO:0000256" key="6">
    <source>
        <dbReference type="ARBA" id="ARBA00022679"/>
    </source>
</evidence>
<accession>E8LIK0</accession>
<comment type="activity regulation">
    <text evidence="14">Allosterically activated by ADP and other diphosphonucleosides, and allosterically inhibited by phosphoenolpyruvate.</text>
</comment>
<dbReference type="RefSeq" id="WP_009142770.1">
    <property type="nucleotide sequence ID" value="NZ_GL830963.1"/>
</dbReference>
<feature type="domain" description="Phosphofructokinase" evidence="15">
    <location>
        <begin position="5"/>
        <end position="277"/>
    </location>
</feature>
<evidence type="ECO:0000313" key="16">
    <source>
        <dbReference type="EMBL" id="EFY07645.1"/>
    </source>
</evidence>
<feature type="binding site" description="in other chain" evidence="14">
    <location>
        <begin position="251"/>
        <end position="254"/>
    </location>
    <ligand>
        <name>substrate</name>
        <note>ligand shared between dimeric partners</note>
    </ligand>
</feature>
<feature type="binding site" description="in other chain" evidence="14">
    <location>
        <position position="224"/>
    </location>
    <ligand>
        <name>substrate</name>
        <note>ligand shared between dimeric partners</note>
    </ligand>
</feature>
<dbReference type="UniPathway" id="UPA00109">
    <property type="reaction ID" value="UER00182"/>
</dbReference>
<protein>
    <recommendedName>
        <fullName evidence="14">ATP-dependent 6-phosphofructokinase</fullName>
        <shortName evidence="14">ATP-PFK</shortName>
        <shortName evidence="14">Phosphofructokinase</shortName>
        <ecNumber evidence="14">2.7.1.11</ecNumber>
    </recommendedName>
    <alternativeName>
        <fullName evidence="14">Phosphohexokinase</fullName>
    </alternativeName>
</protein>
<comment type="caution">
    <text evidence="14">Lacks conserved residue(s) required for the propagation of feature annotation.</text>
</comment>
<keyword evidence="4 14" id="KW-0963">Cytoplasm</keyword>
<keyword evidence="5 14" id="KW-0021">Allosteric enzyme</keyword>
<comment type="subunit">
    <text evidence="14">Homotetramer.</text>
</comment>
<dbReference type="Pfam" id="PF00365">
    <property type="entry name" value="PFK"/>
    <property type="match status" value="1"/>
</dbReference>
<dbReference type="InterPro" id="IPR000023">
    <property type="entry name" value="Phosphofructokinase_dom"/>
</dbReference>
<keyword evidence="7 14" id="KW-0479">Metal-binding</keyword>
<dbReference type="NCBIfam" id="TIGR02482">
    <property type="entry name" value="PFKA_ATP"/>
    <property type="match status" value="1"/>
</dbReference>
<feature type="binding site" evidence="14">
    <location>
        <position position="164"/>
    </location>
    <ligand>
        <name>substrate</name>
        <note>ligand shared between dimeric partners</note>
    </ligand>
</feature>
<dbReference type="FunFam" id="3.40.50.460:FF:000002">
    <property type="entry name" value="ATP-dependent 6-phosphofructokinase"/>
    <property type="match status" value="1"/>
</dbReference>
<name>E8LIK0_SUCHY</name>
<comment type="function">
    <text evidence="14">Catalyzes the phosphorylation of D-fructose 6-phosphate to fructose 1,6-bisphosphate by ATP, the first committing step of glycolysis.</text>
</comment>
<dbReference type="EC" id="2.7.1.11" evidence="14"/>
<keyword evidence="17" id="KW-1185">Reference proteome</keyword>
<dbReference type="AlphaFoldDB" id="E8LIK0"/>
<dbReference type="GO" id="GO:0061621">
    <property type="term" value="P:canonical glycolysis"/>
    <property type="evidence" value="ECO:0007669"/>
    <property type="project" value="TreeGrafter"/>
</dbReference>
<keyword evidence="12 14" id="KW-0324">Glycolysis</keyword>
<dbReference type="SUPFAM" id="SSF53784">
    <property type="entry name" value="Phosphofructokinase"/>
    <property type="match status" value="1"/>
</dbReference>
<dbReference type="PIRSF" id="PIRSF000532">
    <property type="entry name" value="ATP_PFK_prok"/>
    <property type="match status" value="1"/>
</dbReference>
<dbReference type="HOGENOM" id="CLU_020655_0_1_6"/>
<dbReference type="Gene3D" id="3.40.50.450">
    <property type="match status" value="1"/>
</dbReference>
<sequence>MAIKKIGVLTSGGDSPGMNAAIRAVVRTGLDLGYQVCGVRDGYLGLHEGNIIELNRTSVSDILNRGGTFLGTARFPAFKIESVRAECIEVMKDHGIDALVVIGGDGSYMGAKLLSEMGYPCIGLPGTIDNDIAGTYTTIGFDTALDTAVNCIDRLRDTCSSHKRIAVVEVMGRHCGDLAMSAAIACGVEAVLVPEKPWDKETVYHQIEEGIAGGKRHAIIVVCENQTDVHQMASELEARTGLETRATVLGHIQRGGTPSAADRVLASRMGAYAVQLLHQGQSGRCIGIMRGALVHYDIIECLNTMKHQFRSEMYDLAYALR</sequence>
<dbReference type="FunFam" id="3.40.50.450:FF:000001">
    <property type="entry name" value="ATP-dependent 6-phosphofructokinase"/>
    <property type="match status" value="1"/>
</dbReference>
<feature type="binding site" description="in other chain" evidence="14">
    <location>
        <begin position="171"/>
        <end position="173"/>
    </location>
    <ligand>
        <name>substrate</name>
        <note>ligand shared between dimeric partners</note>
    </ligand>
</feature>
<dbReference type="GO" id="GO:0003872">
    <property type="term" value="F:6-phosphofructokinase activity"/>
    <property type="evidence" value="ECO:0007669"/>
    <property type="project" value="UniProtKB-UniRule"/>
</dbReference>
<comment type="pathway">
    <text evidence="3 14">Carbohydrate degradation; glycolysis; D-glyceraldehyde 3-phosphate and glycerone phosphate from D-glucose: step 3/4.</text>
</comment>
<evidence type="ECO:0000256" key="8">
    <source>
        <dbReference type="ARBA" id="ARBA00022741"/>
    </source>
</evidence>
<dbReference type="PROSITE" id="PS00433">
    <property type="entry name" value="PHOSPHOFRUCTOKINASE"/>
    <property type="match status" value="1"/>
</dbReference>
<dbReference type="PANTHER" id="PTHR13697:SF4">
    <property type="entry name" value="ATP-DEPENDENT 6-PHOSPHOFRUCTOKINASE"/>
    <property type="match status" value="1"/>
</dbReference>
<dbReference type="InterPro" id="IPR012828">
    <property type="entry name" value="PFKA_ATP_prok"/>
</dbReference>
<dbReference type="InterPro" id="IPR012003">
    <property type="entry name" value="ATP_PFK_prok-type"/>
</dbReference>
<feature type="binding site" evidence="14">
    <location>
        <begin position="104"/>
        <end position="107"/>
    </location>
    <ligand>
        <name>ATP</name>
        <dbReference type="ChEBI" id="CHEBI:30616"/>
    </ligand>
</feature>